<comment type="caution">
    <text evidence="3">The sequence shown here is derived from an EMBL/GenBank/DDBJ whole genome shotgun (WGS) entry which is preliminary data.</text>
</comment>
<accession>A0A9X3CK94</accession>
<dbReference type="RefSeq" id="WP_265673439.1">
    <property type="nucleotide sequence ID" value="NZ_JAKRRY010000002.1"/>
</dbReference>
<gene>
    <name evidence="3" type="ORF">MD535_02930</name>
</gene>
<dbReference type="InterPro" id="IPR050298">
    <property type="entry name" value="Gram-neg_bact_OMP"/>
</dbReference>
<dbReference type="PANTHER" id="PTHR34501:SF2">
    <property type="entry name" value="OUTER MEMBRANE PORIN F-RELATED"/>
    <property type="match status" value="1"/>
</dbReference>
<dbReference type="PANTHER" id="PTHR34501">
    <property type="entry name" value="PROTEIN YDDL-RELATED"/>
    <property type="match status" value="1"/>
</dbReference>
<protein>
    <submittedName>
        <fullName evidence="3">Porin</fullName>
    </submittedName>
</protein>
<sequence>MKKTLVALAVLAAGSAQAGIEIYNQDKVTVNLKGDIEVVYLKGTDADAEFQQEIQDADFGFDTRYAINDDLQFGGFWEFKGSSTDTQSGNAYVGLYSQAAGSIIFGRLDSILDDAGIGSDYQFGLNSFFSNGSPFGADESVRYDIDKGSFYGGIAYKQDKNGSTDLGKDGSMVDAKIGARVADFDFTGFYGQGDFKGEGAHLGGRPDEKPANTDKLEGKETLWALEARWAAMQNLNLELGYYNISLDATSLNGTPIDGSLTNNTLGLAADYTIEKFVIAGGVSQSKYDEAIQIGSTGDSYDKVTNWFINAGYAVAPGATAYVEVGGDDGYNDNGDKNGTGVAVGVKAEF</sequence>
<dbReference type="Gene3D" id="2.40.160.10">
    <property type="entry name" value="Porin"/>
    <property type="match status" value="1"/>
</dbReference>
<reference evidence="3" key="1">
    <citation type="submission" date="2022-02" db="EMBL/GenBank/DDBJ databases">
        <title>Vibrio sp. nov, a new bacterium isolated from seawater.</title>
        <authorList>
            <person name="Yuan Y."/>
        </authorList>
    </citation>
    <scope>NUCLEOTIDE SEQUENCE</scope>
    <source>
        <strain evidence="3">ZSDZ65</strain>
    </source>
</reference>
<dbReference type="InterPro" id="IPR023614">
    <property type="entry name" value="Porin_dom_sf"/>
</dbReference>
<dbReference type="AlphaFoldDB" id="A0A9X3CK94"/>
<evidence type="ECO:0000313" key="4">
    <source>
        <dbReference type="Proteomes" id="UP001155587"/>
    </source>
</evidence>
<evidence type="ECO:0000256" key="2">
    <source>
        <dbReference type="SAM" id="SignalP"/>
    </source>
</evidence>
<name>A0A9X3CK94_9VIBR</name>
<dbReference type="SUPFAM" id="SSF56935">
    <property type="entry name" value="Porins"/>
    <property type="match status" value="1"/>
</dbReference>
<feature type="signal peptide" evidence="2">
    <location>
        <begin position="1"/>
        <end position="18"/>
    </location>
</feature>
<keyword evidence="4" id="KW-1185">Reference proteome</keyword>
<keyword evidence="1 2" id="KW-0732">Signal</keyword>
<feature type="chain" id="PRO_5040740719" evidence="2">
    <location>
        <begin position="19"/>
        <end position="349"/>
    </location>
</feature>
<organism evidence="3 4">
    <name type="scientific">Vibrio qingdaonensis</name>
    <dbReference type="NCBI Taxonomy" id="2829491"/>
    <lineage>
        <taxon>Bacteria</taxon>
        <taxon>Pseudomonadati</taxon>
        <taxon>Pseudomonadota</taxon>
        <taxon>Gammaproteobacteria</taxon>
        <taxon>Vibrionales</taxon>
        <taxon>Vibrionaceae</taxon>
        <taxon>Vibrio</taxon>
    </lineage>
</organism>
<dbReference type="EMBL" id="JAKRRY010000002">
    <property type="protein sequence ID" value="MCW8344983.1"/>
    <property type="molecule type" value="Genomic_DNA"/>
</dbReference>
<dbReference type="Proteomes" id="UP001155587">
    <property type="component" value="Unassembled WGS sequence"/>
</dbReference>
<proteinExistence type="predicted"/>
<evidence type="ECO:0000256" key="1">
    <source>
        <dbReference type="ARBA" id="ARBA00022729"/>
    </source>
</evidence>
<evidence type="ECO:0000313" key="3">
    <source>
        <dbReference type="EMBL" id="MCW8344983.1"/>
    </source>
</evidence>